<feature type="compositionally biased region" description="Polar residues" evidence="5">
    <location>
        <begin position="165"/>
        <end position="177"/>
    </location>
</feature>
<dbReference type="PANTHER" id="PTHR14155">
    <property type="entry name" value="RING FINGER DOMAIN-CONTAINING"/>
    <property type="match status" value="1"/>
</dbReference>
<sequence length="905" mass="97741">MVEYHRTCDVTATRLPPVVRGGKSSRVSCAFDLSTTTTIVASMPQKVADAANIAPYLTHVVTHHGQLSLIPPDNAGRMRQQKQKPRSINPDDDIRFNTGPKFYKVLPASSRGSEGRSQSRPNRRDRGRPTVRDVRENDSVDDEDIPNYPPPSFDEAISSPPISVCPSTVTFTTSSTRYHPPSASASSAPTSEPASSAITDDSSDPDSDSDVYVVASSRSSPCEPFTDDFSGEDCRSPTPSPVLVDEEDDDRDSRTAVTPVGNKQQGRRKLSLSPLRTLFPLKSSNTPQRALSAHPYSQSRNPSPFFRSTTSLTTFGSATPTSAGNKGKEKDIKGEDFDSEWEFVGRPTSLILNPELAMSAPSPTPAPITRSPPKTQISRTPFPGVTPAPAPASTPTLVDKKTPFLKPKPKKPRRRDTAPSPLSSSPSTSTIAAEAGPVVTTVRTRRTQLSPVPQKGPKPASPLRSETWNDVSETEVAQQAILQRATNTPLPNTPTEKAVAETFHDQDIPPTPPPPATSVNHACTDGADIVPHGISVPGETPFSRQVSRPFSDCRSGNPSFEVQSKHPGEHIHEFTSAARPVVYHIDTRKPSLSYRPPSSPISTTPSSASTHTITPTHTPTQTQFSHHYPGRPLPRPPPSSNRAIVDSTYAGSITEGTCSSRNKCPEGLLIDFGEPVHEHGSPVDSEPTPALLLQRTHDSNGGSPSSKAPATISRPLNSNDTVRYRFGSSDEFANRNRTESSARAASVTEPNPNGGYSHFTDLDRLVSRLDETELRNGSSYETLLTLSEFMGPASPPSLTRNLNTQTAKIAPVPLSESSAPLLGRISVDRRRVTKDGRVRVKLILLECGVDKCGICFIQFKEGDHAAMSSSVCRHAYHEACLRRWLSGDSKTCPGCRIKIGAIQSC</sequence>
<evidence type="ECO:0000256" key="1">
    <source>
        <dbReference type="ARBA" id="ARBA00022723"/>
    </source>
</evidence>
<dbReference type="InterPro" id="IPR001841">
    <property type="entry name" value="Znf_RING"/>
</dbReference>
<dbReference type="SMART" id="SM00184">
    <property type="entry name" value="RING"/>
    <property type="match status" value="1"/>
</dbReference>
<protein>
    <recommendedName>
        <fullName evidence="6">RING-type domain-containing protein</fullName>
    </recommendedName>
</protein>
<feature type="compositionally biased region" description="Polar residues" evidence="5">
    <location>
        <begin position="542"/>
        <end position="562"/>
    </location>
</feature>
<feature type="compositionally biased region" description="Low complexity" evidence="5">
    <location>
        <begin position="109"/>
        <end position="120"/>
    </location>
</feature>
<dbReference type="KEGG" id="more:E1B28_012787"/>
<name>A0A9P7UNM5_9AGAR</name>
<accession>A0A9P7UNM5</accession>
<feature type="compositionally biased region" description="Polar residues" evidence="5">
    <location>
        <begin position="699"/>
        <end position="721"/>
    </location>
</feature>
<dbReference type="PANTHER" id="PTHR14155:SF627">
    <property type="entry name" value="OS06G0192800 PROTEIN"/>
    <property type="match status" value="1"/>
</dbReference>
<feature type="compositionally biased region" description="Low complexity" evidence="5">
    <location>
        <begin position="180"/>
        <end position="200"/>
    </location>
</feature>
<dbReference type="InterPro" id="IPR053238">
    <property type="entry name" value="RING-H2_zinc_finger"/>
</dbReference>
<dbReference type="RefSeq" id="XP_043005303.1">
    <property type="nucleotide sequence ID" value="XM_043157933.1"/>
</dbReference>
<feature type="region of interest" description="Disordered" evidence="5">
    <location>
        <begin position="356"/>
        <end position="467"/>
    </location>
</feature>
<dbReference type="SUPFAM" id="SSF57850">
    <property type="entry name" value="RING/U-box"/>
    <property type="match status" value="1"/>
</dbReference>
<feature type="region of interest" description="Disordered" evidence="5">
    <location>
        <begin position="67"/>
        <end position="332"/>
    </location>
</feature>
<dbReference type="AlphaFoldDB" id="A0A9P7UNM5"/>
<reference evidence="7" key="1">
    <citation type="journal article" date="2021" name="Genome Biol. Evol.">
        <title>The assembled and annotated genome of the fairy-ring fungus Marasmius oreades.</title>
        <authorList>
            <person name="Hiltunen M."/>
            <person name="Ament-Velasquez S.L."/>
            <person name="Johannesson H."/>
        </authorList>
    </citation>
    <scope>NUCLEOTIDE SEQUENCE</scope>
    <source>
        <strain evidence="7">03SP1</strain>
    </source>
</reference>
<dbReference type="InterPro" id="IPR013083">
    <property type="entry name" value="Znf_RING/FYVE/PHD"/>
</dbReference>
<feature type="compositionally biased region" description="Low complexity" evidence="5">
    <location>
        <begin position="418"/>
        <end position="442"/>
    </location>
</feature>
<feature type="region of interest" description="Disordered" evidence="5">
    <location>
        <begin position="539"/>
        <end position="564"/>
    </location>
</feature>
<dbReference type="GeneID" id="66081862"/>
<evidence type="ECO:0000259" key="6">
    <source>
        <dbReference type="PROSITE" id="PS50089"/>
    </source>
</evidence>
<dbReference type="CDD" id="cd16448">
    <property type="entry name" value="RING-H2"/>
    <property type="match status" value="1"/>
</dbReference>
<evidence type="ECO:0000313" key="7">
    <source>
        <dbReference type="EMBL" id="KAG7088832.1"/>
    </source>
</evidence>
<evidence type="ECO:0000256" key="4">
    <source>
        <dbReference type="PROSITE-ProRule" id="PRU00175"/>
    </source>
</evidence>
<feature type="compositionally biased region" description="Polar residues" evidence="5">
    <location>
        <begin position="282"/>
        <end position="324"/>
    </location>
</feature>
<feature type="compositionally biased region" description="Polar residues" evidence="5">
    <location>
        <begin position="741"/>
        <end position="751"/>
    </location>
</feature>
<proteinExistence type="predicted"/>
<keyword evidence="2 4" id="KW-0863">Zinc-finger</keyword>
<feature type="compositionally biased region" description="Low complexity" evidence="5">
    <location>
        <begin position="210"/>
        <end position="220"/>
    </location>
</feature>
<evidence type="ECO:0000256" key="5">
    <source>
        <dbReference type="SAM" id="MobiDB-lite"/>
    </source>
</evidence>
<keyword evidence="3" id="KW-0862">Zinc</keyword>
<keyword evidence="8" id="KW-1185">Reference proteome</keyword>
<dbReference type="Gene3D" id="3.30.40.10">
    <property type="entry name" value="Zinc/RING finger domain, C3HC4 (zinc finger)"/>
    <property type="match status" value="1"/>
</dbReference>
<dbReference type="GO" id="GO:0008270">
    <property type="term" value="F:zinc ion binding"/>
    <property type="evidence" value="ECO:0007669"/>
    <property type="project" value="UniProtKB-KW"/>
</dbReference>
<dbReference type="Pfam" id="PF13639">
    <property type="entry name" value="zf-RING_2"/>
    <property type="match status" value="1"/>
</dbReference>
<feature type="compositionally biased region" description="Basic and acidic residues" evidence="5">
    <location>
        <begin position="122"/>
        <end position="138"/>
    </location>
</feature>
<dbReference type="PROSITE" id="PS50089">
    <property type="entry name" value="ZF_RING_2"/>
    <property type="match status" value="1"/>
</dbReference>
<evidence type="ECO:0000256" key="3">
    <source>
        <dbReference type="ARBA" id="ARBA00022833"/>
    </source>
</evidence>
<feature type="compositionally biased region" description="Low complexity" evidence="5">
    <location>
        <begin position="600"/>
        <end position="623"/>
    </location>
</feature>
<feature type="region of interest" description="Disordered" evidence="5">
    <location>
        <begin position="693"/>
        <end position="758"/>
    </location>
</feature>
<gene>
    <name evidence="7" type="ORF">E1B28_012787</name>
</gene>
<feature type="region of interest" description="Disordered" evidence="5">
    <location>
        <begin position="590"/>
        <end position="638"/>
    </location>
</feature>
<evidence type="ECO:0000313" key="8">
    <source>
        <dbReference type="Proteomes" id="UP001049176"/>
    </source>
</evidence>
<organism evidence="7 8">
    <name type="scientific">Marasmius oreades</name>
    <name type="common">fairy-ring Marasmius</name>
    <dbReference type="NCBI Taxonomy" id="181124"/>
    <lineage>
        <taxon>Eukaryota</taxon>
        <taxon>Fungi</taxon>
        <taxon>Dikarya</taxon>
        <taxon>Basidiomycota</taxon>
        <taxon>Agaricomycotina</taxon>
        <taxon>Agaricomycetes</taxon>
        <taxon>Agaricomycetidae</taxon>
        <taxon>Agaricales</taxon>
        <taxon>Marasmiineae</taxon>
        <taxon>Marasmiaceae</taxon>
        <taxon>Marasmius</taxon>
    </lineage>
</organism>
<dbReference type="Proteomes" id="UP001049176">
    <property type="component" value="Chromosome 8"/>
</dbReference>
<dbReference type="OrthoDB" id="8062037at2759"/>
<dbReference type="EMBL" id="CM032188">
    <property type="protein sequence ID" value="KAG7088832.1"/>
    <property type="molecule type" value="Genomic_DNA"/>
</dbReference>
<comment type="caution">
    <text evidence="7">The sequence shown here is derived from an EMBL/GenBank/DDBJ whole genome shotgun (WGS) entry which is preliminary data.</text>
</comment>
<keyword evidence="1" id="KW-0479">Metal-binding</keyword>
<feature type="domain" description="RING-type" evidence="6">
    <location>
        <begin position="852"/>
        <end position="896"/>
    </location>
</feature>
<evidence type="ECO:0000256" key="2">
    <source>
        <dbReference type="ARBA" id="ARBA00022771"/>
    </source>
</evidence>